<evidence type="ECO:0000256" key="1">
    <source>
        <dbReference type="SAM" id="SignalP"/>
    </source>
</evidence>
<proteinExistence type="predicted"/>
<protein>
    <recommendedName>
        <fullName evidence="4">Secreted protein</fullName>
    </recommendedName>
</protein>
<dbReference type="RefSeq" id="WP_015503020.1">
    <property type="nucleotide sequence ID" value="NZ_CAADLN010000878.1"/>
</dbReference>
<dbReference type="Proteomes" id="UP000433532">
    <property type="component" value="Unassembled WGS sequence"/>
</dbReference>
<sequence length="451" mass="50218">MTRALPLLLLALSLPAAATDSESFARRYLAYAHAVGQHSERLWPGWRMADKAFLYSDGRSTWVADAEGRAQRTTAAGDSDPDLDLSYAFPRYRGRPAVLLQISAAHLRSNTGNSETLAAIGPHEAFHRYAQEDWPGLRKPGGYRGDLATLDPRPREYRYALFQSLLQALRTPGQRDSYLSDAQGWLRRWREAAPEESRLAAQVDLSEGTARYIEMAAAARYRTDFAEDPQRYRQALREYALAFYDANEIGVGVDSEAYEIGALAGVLLDLRDDDADWKEAAIAGTWPLDYLLRDQPPAWSELPDDARARGERYRREMGATRQRLVELQEAFADPRRPLLVIPQPRRTIGFTTAASKVRGGFYVLADGPFRQAYLGARWNVGELTLDGVDYLEGDAEAYCPGYGRSALIPLRGGAWREGTLAPEEPGLRGRLATARSLVDGRTLYCAAENAP</sequence>
<feature type="signal peptide" evidence="1">
    <location>
        <begin position="1"/>
        <end position="18"/>
    </location>
</feature>
<accession>A0A221KYZ2</accession>
<dbReference type="EMBL" id="WOAD01000018">
    <property type="protein sequence ID" value="MUI37402.1"/>
    <property type="molecule type" value="Genomic_DNA"/>
</dbReference>
<keyword evidence="1" id="KW-0732">Signal</keyword>
<feature type="chain" id="PRO_5041082758" description="Secreted protein" evidence="1">
    <location>
        <begin position="19"/>
        <end position="451"/>
    </location>
</feature>
<comment type="caution">
    <text evidence="2">The sequence shown here is derived from an EMBL/GenBank/DDBJ whole genome shotgun (WGS) entry which is preliminary data.</text>
</comment>
<evidence type="ECO:0008006" key="4">
    <source>
        <dbReference type="Google" id="ProtNLM"/>
    </source>
</evidence>
<name>A0A221KYZ2_PSEAI</name>
<evidence type="ECO:0000313" key="2">
    <source>
        <dbReference type="EMBL" id="MUI37402.1"/>
    </source>
</evidence>
<evidence type="ECO:0000313" key="3">
    <source>
        <dbReference type="Proteomes" id="UP000433532"/>
    </source>
</evidence>
<gene>
    <name evidence="2" type="ORF">GNQ48_20550</name>
</gene>
<reference evidence="2 3" key="1">
    <citation type="submission" date="2019-11" db="EMBL/GenBank/DDBJ databases">
        <title>Genomes of ocular Pseudomonas aeruginosa isolates.</title>
        <authorList>
            <person name="Khan M."/>
            <person name="Rice S.A."/>
            <person name="Willcox M.D.P."/>
            <person name="Stapleton F."/>
        </authorList>
    </citation>
    <scope>NUCLEOTIDE SEQUENCE [LARGE SCALE GENOMIC DNA]</scope>
    <source>
        <strain evidence="2 3">PA221</strain>
    </source>
</reference>
<dbReference type="AlphaFoldDB" id="A0A221KYZ2"/>
<organism evidence="2 3">
    <name type="scientific">Pseudomonas aeruginosa</name>
    <dbReference type="NCBI Taxonomy" id="287"/>
    <lineage>
        <taxon>Bacteria</taxon>
        <taxon>Pseudomonadati</taxon>
        <taxon>Pseudomonadota</taxon>
        <taxon>Gammaproteobacteria</taxon>
        <taxon>Pseudomonadales</taxon>
        <taxon>Pseudomonadaceae</taxon>
        <taxon>Pseudomonas</taxon>
    </lineage>
</organism>